<protein>
    <submittedName>
        <fullName evidence="1">Uncharacterized protein</fullName>
    </submittedName>
</protein>
<reference evidence="1" key="1">
    <citation type="submission" date="2019-08" db="EMBL/GenBank/DDBJ databases">
        <authorList>
            <person name="Kucharzyk K."/>
            <person name="Murdoch R.W."/>
            <person name="Higgins S."/>
            <person name="Loffler F."/>
        </authorList>
    </citation>
    <scope>NUCLEOTIDE SEQUENCE</scope>
</reference>
<dbReference type="AlphaFoldDB" id="A0A645HXS6"/>
<evidence type="ECO:0000313" key="1">
    <source>
        <dbReference type="EMBL" id="MPN43680.1"/>
    </source>
</evidence>
<gene>
    <name evidence="1" type="ORF">SDC9_191240</name>
</gene>
<dbReference type="SUPFAM" id="SSF56784">
    <property type="entry name" value="HAD-like"/>
    <property type="match status" value="1"/>
</dbReference>
<dbReference type="InterPro" id="IPR036412">
    <property type="entry name" value="HAD-like_sf"/>
</dbReference>
<proteinExistence type="predicted"/>
<sequence length="59" mass="6834">MKLNACECYVFEDVPYALEGAKQAGAEVIGVFDEYSASKEHEMRKKADRYIMSLEEFEY</sequence>
<name>A0A645HXS6_9ZZZZ</name>
<dbReference type="InterPro" id="IPR023214">
    <property type="entry name" value="HAD_sf"/>
</dbReference>
<accession>A0A645HXS6</accession>
<organism evidence="1">
    <name type="scientific">bioreactor metagenome</name>
    <dbReference type="NCBI Taxonomy" id="1076179"/>
    <lineage>
        <taxon>unclassified sequences</taxon>
        <taxon>metagenomes</taxon>
        <taxon>ecological metagenomes</taxon>
    </lineage>
</organism>
<dbReference type="EMBL" id="VSSQ01102227">
    <property type="protein sequence ID" value="MPN43680.1"/>
    <property type="molecule type" value="Genomic_DNA"/>
</dbReference>
<comment type="caution">
    <text evidence="1">The sequence shown here is derived from an EMBL/GenBank/DDBJ whole genome shotgun (WGS) entry which is preliminary data.</text>
</comment>
<dbReference type="Gene3D" id="3.40.50.1000">
    <property type="entry name" value="HAD superfamily/HAD-like"/>
    <property type="match status" value="1"/>
</dbReference>